<dbReference type="AlphaFoldDB" id="A0A7G8BKH8"/>
<protein>
    <recommendedName>
        <fullName evidence="1">CobQ/CobB/MinD/ParA nucleotide binding domain-containing protein</fullName>
    </recommendedName>
</protein>
<reference evidence="2 3" key="1">
    <citation type="submission" date="2020-08" db="EMBL/GenBank/DDBJ databases">
        <title>Edaphobacter telluris sp. nov. and Acidobacterium dinghuensis sp. nov., two acidobacteria isolated from forest soil.</title>
        <authorList>
            <person name="Fu J."/>
            <person name="Qiu L."/>
        </authorList>
    </citation>
    <scope>NUCLEOTIDE SEQUENCE [LARGE SCALE GENOMIC DNA]</scope>
    <source>
        <strain evidence="2">4Y35</strain>
    </source>
</reference>
<gene>
    <name evidence="2" type="ORF">H7849_03465</name>
</gene>
<dbReference type="Gene3D" id="3.40.50.300">
    <property type="entry name" value="P-loop containing nucleotide triphosphate hydrolases"/>
    <property type="match status" value="1"/>
</dbReference>
<dbReference type="Proteomes" id="UP000515312">
    <property type="component" value="Chromosome"/>
</dbReference>
<dbReference type="PANTHER" id="PTHR13696">
    <property type="entry name" value="P-LOOP CONTAINING NUCLEOSIDE TRIPHOSPHATE HYDROLASE"/>
    <property type="match status" value="1"/>
</dbReference>
<sequence>MVNGEGKQHASAEIDTDLAKDVANLYSWANVEDATYLDFSRQRKARHIQHTTDVDIRKSEVPSAPNVSIESEAQVFESSIAAPIAEPSIIGKPIQENSTPSVPMSAQTSAAAPTPQLVDLPELIPTTFFEPGLTAPAETLSPALAIYSLAGGVGKTTFCANLGRIFCATKEKVLLVDASASGLLPFYFGATDLRPGLRTFVAPDVNYPPLQVFGTNEITKPWLEEVKVAMRKAQRTIFDLGPASMSLLPEIFGMCGTVLVPLLPDLNSILTVSRIEASFKAMESSGIEVPEVFYLFNRFDDQDTIDHRARALVERQCGDRLLPLTIRDGAEVAKAIASRMTVADHAPGSAVTHDYLELASWVRKRSPVRAASRTQARWSER</sequence>
<dbReference type="InterPro" id="IPR027417">
    <property type="entry name" value="P-loop_NTPase"/>
</dbReference>
<evidence type="ECO:0000259" key="1">
    <source>
        <dbReference type="Pfam" id="PF01656"/>
    </source>
</evidence>
<evidence type="ECO:0000313" key="3">
    <source>
        <dbReference type="Proteomes" id="UP000515312"/>
    </source>
</evidence>
<organism evidence="2 3">
    <name type="scientific">Alloacidobacterium dinghuense</name>
    <dbReference type="NCBI Taxonomy" id="2763107"/>
    <lineage>
        <taxon>Bacteria</taxon>
        <taxon>Pseudomonadati</taxon>
        <taxon>Acidobacteriota</taxon>
        <taxon>Terriglobia</taxon>
        <taxon>Terriglobales</taxon>
        <taxon>Acidobacteriaceae</taxon>
        <taxon>Alloacidobacterium</taxon>
    </lineage>
</organism>
<proteinExistence type="predicted"/>
<evidence type="ECO:0000313" key="2">
    <source>
        <dbReference type="EMBL" id="QNI33048.1"/>
    </source>
</evidence>
<name>A0A7G8BKH8_9BACT</name>
<feature type="domain" description="CobQ/CobB/MinD/ParA nucleotide binding" evidence="1">
    <location>
        <begin position="145"/>
        <end position="342"/>
    </location>
</feature>
<dbReference type="RefSeq" id="WP_186744159.1">
    <property type="nucleotide sequence ID" value="NZ_CP060394.1"/>
</dbReference>
<dbReference type="KEGG" id="adin:H7849_03465"/>
<dbReference type="EMBL" id="CP060394">
    <property type="protein sequence ID" value="QNI33048.1"/>
    <property type="molecule type" value="Genomic_DNA"/>
</dbReference>
<dbReference type="InterPro" id="IPR050678">
    <property type="entry name" value="DNA_Partitioning_ATPase"/>
</dbReference>
<accession>A0A7G8BKH8</accession>
<dbReference type="PANTHER" id="PTHR13696:SF99">
    <property type="entry name" value="COBYRINIC ACID AC-DIAMIDE SYNTHASE"/>
    <property type="match status" value="1"/>
</dbReference>
<dbReference type="SUPFAM" id="SSF52540">
    <property type="entry name" value="P-loop containing nucleoside triphosphate hydrolases"/>
    <property type="match status" value="1"/>
</dbReference>
<keyword evidence="3" id="KW-1185">Reference proteome</keyword>
<dbReference type="Pfam" id="PF01656">
    <property type="entry name" value="CbiA"/>
    <property type="match status" value="1"/>
</dbReference>
<dbReference type="InterPro" id="IPR002586">
    <property type="entry name" value="CobQ/CobB/MinD/ParA_Nub-bd_dom"/>
</dbReference>